<dbReference type="Proteomes" id="UP000309138">
    <property type="component" value="Unassembled WGS sequence"/>
</dbReference>
<keyword evidence="2" id="KW-0812">Transmembrane</keyword>
<dbReference type="RefSeq" id="WP_136942882.1">
    <property type="nucleotide sequence ID" value="NZ_SWKR01000002.1"/>
</dbReference>
<feature type="transmembrane region" description="Helical" evidence="2">
    <location>
        <begin position="35"/>
        <end position="56"/>
    </location>
</feature>
<name>A0A4U1L387_9SPHN</name>
<dbReference type="GO" id="GO:0030494">
    <property type="term" value="P:bacteriochlorophyll biosynthetic process"/>
    <property type="evidence" value="ECO:0007669"/>
    <property type="project" value="InterPro"/>
</dbReference>
<feature type="transmembrane region" description="Helical" evidence="2">
    <location>
        <begin position="135"/>
        <end position="154"/>
    </location>
</feature>
<protein>
    <submittedName>
        <fullName evidence="3">2-vinyl bacteriochlorophyllide hydratase</fullName>
    </submittedName>
</protein>
<keyword evidence="2" id="KW-0472">Membrane</keyword>
<comment type="caution">
    <text evidence="3">The sequence shown here is derived from an EMBL/GenBank/DDBJ whole genome shotgun (WGS) entry which is preliminary data.</text>
</comment>
<evidence type="ECO:0000256" key="1">
    <source>
        <dbReference type="SAM" id="MobiDB-lite"/>
    </source>
</evidence>
<keyword evidence="4" id="KW-1185">Reference proteome</keyword>
<dbReference type="GO" id="GO:0016836">
    <property type="term" value="F:hydro-lyase activity"/>
    <property type="evidence" value="ECO:0007669"/>
    <property type="project" value="InterPro"/>
</dbReference>
<gene>
    <name evidence="3" type="primary">bchF</name>
    <name evidence="3" type="ORF">FBR43_09305</name>
</gene>
<evidence type="ECO:0000313" key="4">
    <source>
        <dbReference type="Proteomes" id="UP000309138"/>
    </source>
</evidence>
<dbReference type="OrthoDB" id="8562352at2"/>
<dbReference type="AlphaFoldDB" id="A0A4U1L387"/>
<proteinExistence type="predicted"/>
<dbReference type="InterPro" id="IPR009905">
    <property type="entry name" value="BCHF"/>
</dbReference>
<reference evidence="3 4" key="1">
    <citation type="submission" date="2019-04" db="EMBL/GenBank/DDBJ databases">
        <authorList>
            <person name="Yang Y."/>
            <person name="Wei D."/>
        </authorList>
    </citation>
    <scope>NUCLEOTIDE SEQUENCE [LARGE SCALE GENOMIC DNA]</scope>
    <source>
        <strain evidence="3 4">L-1-4w-11</strain>
    </source>
</reference>
<feature type="transmembrane region" description="Helical" evidence="2">
    <location>
        <begin position="109"/>
        <end position="129"/>
    </location>
</feature>
<evidence type="ECO:0000313" key="3">
    <source>
        <dbReference type="EMBL" id="TKD50934.1"/>
    </source>
</evidence>
<keyword evidence="2" id="KW-1133">Transmembrane helix</keyword>
<sequence>MRADGGIEESEGGRQRQPLYTPDQRRRRDATRWTLVQGVLAPVQFALFAASLVLVVRYLVTGAGEDAAAWSIVAKTIALYAIMVTGAAWEKAVFGQWLFAPAFWWEDAFSMIVLALHTAYLVLLFAGWGTPAEQMAVALAGYAAYVVNAGQFVWKLRLARLDAPRLAVPG</sequence>
<feature type="compositionally biased region" description="Acidic residues" evidence="1">
    <location>
        <begin position="1"/>
        <end position="10"/>
    </location>
</feature>
<organism evidence="3 4">
    <name type="scientific">Sphingomonas baiyangensis</name>
    <dbReference type="NCBI Taxonomy" id="2572576"/>
    <lineage>
        <taxon>Bacteria</taxon>
        <taxon>Pseudomonadati</taxon>
        <taxon>Pseudomonadota</taxon>
        <taxon>Alphaproteobacteria</taxon>
        <taxon>Sphingomonadales</taxon>
        <taxon>Sphingomonadaceae</taxon>
        <taxon>Sphingomonas</taxon>
    </lineage>
</organism>
<dbReference type="GO" id="GO:0019685">
    <property type="term" value="P:photosynthesis, dark reaction"/>
    <property type="evidence" value="ECO:0007669"/>
    <property type="project" value="InterPro"/>
</dbReference>
<dbReference type="Pfam" id="PF07284">
    <property type="entry name" value="BCHF"/>
    <property type="match status" value="1"/>
</dbReference>
<feature type="transmembrane region" description="Helical" evidence="2">
    <location>
        <begin position="68"/>
        <end position="89"/>
    </location>
</feature>
<feature type="region of interest" description="Disordered" evidence="1">
    <location>
        <begin position="1"/>
        <end position="25"/>
    </location>
</feature>
<dbReference type="EMBL" id="SWKR01000002">
    <property type="protein sequence ID" value="TKD50934.1"/>
    <property type="molecule type" value="Genomic_DNA"/>
</dbReference>
<accession>A0A4U1L387</accession>
<dbReference type="NCBIfam" id="TIGR02020">
    <property type="entry name" value="BchF"/>
    <property type="match status" value="1"/>
</dbReference>
<evidence type="ECO:0000256" key="2">
    <source>
        <dbReference type="SAM" id="Phobius"/>
    </source>
</evidence>